<dbReference type="InterPro" id="IPR004045">
    <property type="entry name" value="Glutathione_S-Trfase_N"/>
</dbReference>
<comment type="catalytic activity">
    <reaction evidence="4">
        <text>RX + glutathione = an S-substituted glutathione + a halide anion + H(+)</text>
        <dbReference type="Rhea" id="RHEA:16437"/>
        <dbReference type="ChEBI" id="CHEBI:15378"/>
        <dbReference type="ChEBI" id="CHEBI:16042"/>
        <dbReference type="ChEBI" id="CHEBI:17792"/>
        <dbReference type="ChEBI" id="CHEBI:57925"/>
        <dbReference type="ChEBI" id="CHEBI:90779"/>
        <dbReference type="EC" id="2.5.1.18"/>
    </reaction>
</comment>
<dbReference type="PANTHER" id="PTHR11571">
    <property type="entry name" value="GLUTATHIONE S-TRANSFERASE"/>
    <property type="match status" value="1"/>
</dbReference>
<dbReference type="SFLD" id="SFLDS00019">
    <property type="entry name" value="Glutathione_Transferase_(cytos"/>
    <property type="match status" value="1"/>
</dbReference>
<dbReference type="InterPro" id="IPR036249">
    <property type="entry name" value="Thioredoxin-like_sf"/>
</dbReference>
<dbReference type="SFLD" id="SFLDG00363">
    <property type="entry name" value="AMPS_(cytGST):_Alpha-__Mu-__Pi"/>
    <property type="match status" value="1"/>
</dbReference>
<dbReference type="PROSITE" id="PS50405">
    <property type="entry name" value="GST_CTER"/>
    <property type="match status" value="1"/>
</dbReference>
<dbReference type="InterPro" id="IPR036282">
    <property type="entry name" value="Glutathione-S-Trfase_C_sf"/>
</dbReference>
<dbReference type="Pfam" id="PF14497">
    <property type="entry name" value="GST_C_3"/>
    <property type="match status" value="1"/>
</dbReference>
<dbReference type="InterPro" id="IPR040079">
    <property type="entry name" value="Glutathione_S-Trfase"/>
</dbReference>
<feature type="non-terminal residue" evidence="7">
    <location>
        <position position="1"/>
    </location>
</feature>
<dbReference type="InterPro" id="IPR004046">
    <property type="entry name" value="GST_C"/>
</dbReference>
<dbReference type="InterPro" id="IPR050213">
    <property type="entry name" value="GST_superfamily"/>
</dbReference>
<evidence type="ECO:0000256" key="3">
    <source>
        <dbReference type="ARBA" id="ARBA00038317"/>
    </source>
</evidence>
<keyword evidence="2" id="KW-0808">Transferase</keyword>
<evidence type="ECO:0000259" key="5">
    <source>
        <dbReference type="PROSITE" id="PS50404"/>
    </source>
</evidence>
<evidence type="ECO:0000313" key="7">
    <source>
        <dbReference type="EMBL" id="JAS39726.1"/>
    </source>
</evidence>
<organism evidence="7">
    <name type="scientific">Cuerna arida</name>
    <dbReference type="NCBI Taxonomy" id="1464854"/>
    <lineage>
        <taxon>Eukaryota</taxon>
        <taxon>Metazoa</taxon>
        <taxon>Ecdysozoa</taxon>
        <taxon>Arthropoda</taxon>
        <taxon>Hexapoda</taxon>
        <taxon>Insecta</taxon>
        <taxon>Pterygota</taxon>
        <taxon>Neoptera</taxon>
        <taxon>Paraneoptera</taxon>
        <taxon>Hemiptera</taxon>
        <taxon>Auchenorrhyncha</taxon>
        <taxon>Membracoidea</taxon>
        <taxon>Cicadellidae</taxon>
        <taxon>Cicadellinae</taxon>
        <taxon>Proconiini</taxon>
        <taxon>Cuerna</taxon>
    </lineage>
</organism>
<dbReference type="SUPFAM" id="SSF52833">
    <property type="entry name" value="Thioredoxin-like"/>
    <property type="match status" value="1"/>
</dbReference>
<dbReference type="GO" id="GO:0004602">
    <property type="term" value="F:glutathione peroxidase activity"/>
    <property type="evidence" value="ECO:0007669"/>
    <property type="project" value="UniProtKB-ARBA"/>
</dbReference>
<comment type="similarity">
    <text evidence="3">Belongs to the GST superfamily. Sigma family.</text>
</comment>
<dbReference type="CDD" id="cd03039">
    <property type="entry name" value="GST_N_Sigma_like"/>
    <property type="match status" value="1"/>
</dbReference>
<name>A0A1B6EP58_9HEMI</name>
<proteinExistence type="inferred from homology"/>
<dbReference type="FunFam" id="3.40.30.10:FF:000035">
    <property type="entry name" value="hematopoietic prostaglandin D synthase"/>
    <property type="match status" value="1"/>
</dbReference>
<dbReference type="EC" id="2.5.1.18" evidence="1"/>
<dbReference type="EMBL" id="GECZ01030043">
    <property type="protein sequence ID" value="JAS39726.1"/>
    <property type="molecule type" value="Transcribed_RNA"/>
</dbReference>
<dbReference type="GO" id="GO:0006749">
    <property type="term" value="P:glutathione metabolic process"/>
    <property type="evidence" value="ECO:0007669"/>
    <property type="project" value="TreeGrafter"/>
</dbReference>
<dbReference type="CDD" id="cd03192">
    <property type="entry name" value="GST_C_Sigma_like"/>
    <property type="match status" value="1"/>
</dbReference>
<dbReference type="SUPFAM" id="SSF47616">
    <property type="entry name" value="GST C-terminal domain-like"/>
    <property type="match status" value="1"/>
</dbReference>
<accession>A0A1B6EP58</accession>
<dbReference type="Gene3D" id="1.20.1050.130">
    <property type="match status" value="1"/>
</dbReference>
<dbReference type="PROSITE" id="PS50404">
    <property type="entry name" value="GST_NTER"/>
    <property type="match status" value="1"/>
</dbReference>
<dbReference type="Pfam" id="PF02798">
    <property type="entry name" value="GST_N"/>
    <property type="match status" value="1"/>
</dbReference>
<reference evidence="7" key="1">
    <citation type="submission" date="2015-11" db="EMBL/GenBank/DDBJ databases">
        <title>De novo transcriptome assembly of four potential Pierce s Disease insect vectors from Arizona vineyards.</title>
        <authorList>
            <person name="Tassone E.E."/>
        </authorList>
    </citation>
    <scope>NUCLEOTIDE SEQUENCE</scope>
</reference>
<sequence length="219" mass="24970">KTDQPLATINTKRRMAPKYKLTYFNGIGAAEPLRFLLSYMGEDFEDVRVDFADWQNKKSTTPFGKLPYLEVDGKILTQSIAIARYLGKKAGLAGKDDWENVQIDIIADTIVDMRLPISTFLMERDADKKKTLKEAYMKDTASFYLKKLDTIVKDNGGYLANKKLSWADFVFTALMDFVSIACDVSDITADYPNLLALRKKILSLPQIKKWVEKRPKTSF</sequence>
<evidence type="ECO:0000256" key="4">
    <source>
        <dbReference type="ARBA" id="ARBA00047960"/>
    </source>
</evidence>
<gene>
    <name evidence="7" type="ORF">g.21657</name>
</gene>
<dbReference type="GO" id="GO:0004364">
    <property type="term" value="F:glutathione transferase activity"/>
    <property type="evidence" value="ECO:0007669"/>
    <property type="project" value="UniProtKB-EC"/>
</dbReference>
<feature type="domain" description="GST C-terminal" evidence="6">
    <location>
        <begin position="96"/>
        <end position="219"/>
    </location>
</feature>
<evidence type="ECO:0000256" key="2">
    <source>
        <dbReference type="ARBA" id="ARBA00022679"/>
    </source>
</evidence>
<dbReference type="PANTHER" id="PTHR11571:SF224">
    <property type="entry name" value="HEMATOPOIETIC PROSTAGLANDIN D SYNTHASE"/>
    <property type="match status" value="1"/>
</dbReference>
<dbReference type="InterPro" id="IPR010987">
    <property type="entry name" value="Glutathione-S-Trfase_C-like"/>
</dbReference>
<evidence type="ECO:0000256" key="1">
    <source>
        <dbReference type="ARBA" id="ARBA00012452"/>
    </source>
</evidence>
<dbReference type="FunFam" id="1.20.1050.10:FF:000030">
    <property type="entry name" value="Glutathione S-transferase S1"/>
    <property type="match status" value="1"/>
</dbReference>
<evidence type="ECO:0000259" key="6">
    <source>
        <dbReference type="PROSITE" id="PS50405"/>
    </source>
</evidence>
<dbReference type="SFLD" id="SFLDG01205">
    <property type="entry name" value="AMPS.1"/>
    <property type="match status" value="1"/>
</dbReference>
<feature type="domain" description="GST N-terminal" evidence="5">
    <location>
        <begin position="17"/>
        <end position="94"/>
    </location>
</feature>
<protein>
    <recommendedName>
        <fullName evidence="1">glutathione transferase</fullName>
        <ecNumber evidence="1">2.5.1.18</ecNumber>
    </recommendedName>
</protein>
<dbReference type="AlphaFoldDB" id="A0A1B6EP58"/>